<dbReference type="AlphaFoldDB" id="A0A151MDZ2"/>
<organism evidence="1 2">
    <name type="scientific">Alligator mississippiensis</name>
    <name type="common">American alligator</name>
    <dbReference type="NCBI Taxonomy" id="8496"/>
    <lineage>
        <taxon>Eukaryota</taxon>
        <taxon>Metazoa</taxon>
        <taxon>Chordata</taxon>
        <taxon>Craniata</taxon>
        <taxon>Vertebrata</taxon>
        <taxon>Euteleostomi</taxon>
        <taxon>Archelosauria</taxon>
        <taxon>Archosauria</taxon>
        <taxon>Crocodylia</taxon>
        <taxon>Alligatoridae</taxon>
        <taxon>Alligatorinae</taxon>
        <taxon>Alligator</taxon>
    </lineage>
</organism>
<protein>
    <submittedName>
        <fullName evidence="1">Uncharacterized protein</fullName>
    </submittedName>
</protein>
<evidence type="ECO:0000313" key="1">
    <source>
        <dbReference type="EMBL" id="KYO22713.1"/>
    </source>
</evidence>
<dbReference type="Proteomes" id="UP000050525">
    <property type="component" value="Unassembled WGS sequence"/>
</dbReference>
<evidence type="ECO:0000313" key="2">
    <source>
        <dbReference type="Proteomes" id="UP000050525"/>
    </source>
</evidence>
<proteinExistence type="predicted"/>
<gene>
    <name evidence="1" type="ORF">Y1Q_0003216</name>
</gene>
<name>A0A151MDZ2_ALLMI</name>
<dbReference type="EMBL" id="AKHW03006231">
    <property type="protein sequence ID" value="KYO22713.1"/>
    <property type="molecule type" value="Genomic_DNA"/>
</dbReference>
<reference evidence="1 2" key="1">
    <citation type="journal article" date="2012" name="Genome Biol.">
        <title>Sequencing three crocodilian genomes to illuminate the evolution of archosaurs and amniotes.</title>
        <authorList>
            <person name="St John J.A."/>
            <person name="Braun E.L."/>
            <person name="Isberg S.R."/>
            <person name="Miles L.G."/>
            <person name="Chong A.Y."/>
            <person name="Gongora J."/>
            <person name="Dalzell P."/>
            <person name="Moran C."/>
            <person name="Bed'hom B."/>
            <person name="Abzhanov A."/>
            <person name="Burgess S.C."/>
            <person name="Cooksey A.M."/>
            <person name="Castoe T.A."/>
            <person name="Crawford N.G."/>
            <person name="Densmore L.D."/>
            <person name="Drew J.C."/>
            <person name="Edwards S.V."/>
            <person name="Faircloth B.C."/>
            <person name="Fujita M.K."/>
            <person name="Greenwold M.J."/>
            <person name="Hoffmann F.G."/>
            <person name="Howard J.M."/>
            <person name="Iguchi T."/>
            <person name="Janes D.E."/>
            <person name="Khan S.Y."/>
            <person name="Kohno S."/>
            <person name="de Koning A.J."/>
            <person name="Lance S.L."/>
            <person name="McCarthy F.M."/>
            <person name="McCormack J.E."/>
            <person name="Merchant M.E."/>
            <person name="Peterson D.G."/>
            <person name="Pollock D.D."/>
            <person name="Pourmand N."/>
            <person name="Raney B.J."/>
            <person name="Roessler K.A."/>
            <person name="Sanford J.R."/>
            <person name="Sawyer R.H."/>
            <person name="Schmidt C.J."/>
            <person name="Triplett E.W."/>
            <person name="Tuberville T.D."/>
            <person name="Venegas-Anaya M."/>
            <person name="Howard J.T."/>
            <person name="Jarvis E.D."/>
            <person name="Guillette L.J.Jr."/>
            <person name="Glenn T.C."/>
            <person name="Green R.E."/>
            <person name="Ray D.A."/>
        </authorList>
    </citation>
    <scope>NUCLEOTIDE SEQUENCE [LARGE SCALE GENOMIC DNA]</scope>
    <source>
        <strain evidence="1">KSC_2009_1</strain>
    </source>
</reference>
<comment type="caution">
    <text evidence="1">The sequence shown here is derived from an EMBL/GenBank/DDBJ whole genome shotgun (WGS) entry which is preliminary data.</text>
</comment>
<accession>A0A151MDZ2</accession>
<sequence>MLMREGCSPTFNKLSKAGCRRICKKSWQREGAAFPLNWSTATIPLSGLEKWHTEIKSEQLEYFTSPLQLFAEAIDIHSPRWFANPHHMMLSVCDCSQGLVLQMAGFNSSGSHEREVGDYSTE</sequence>
<keyword evidence="2" id="KW-1185">Reference proteome</keyword>